<dbReference type="GO" id="GO:0071555">
    <property type="term" value="P:cell wall organization"/>
    <property type="evidence" value="ECO:0007669"/>
    <property type="project" value="UniProtKB-KW"/>
</dbReference>
<feature type="domain" description="N-acetylmuramoyl-L-alanine amidase" evidence="8">
    <location>
        <begin position="34"/>
        <end position="176"/>
    </location>
</feature>
<dbReference type="InterPro" id="IPR051206">
    <property type="entry name" value="NAMLAA_amidase_2"/>
</dbReference>
<accession>A0AAU9EAE2</accession>
<evidence type="ECO:0000259" key="8">
    <source>
        <dbReference type="SMART" id="SM00644"/>
    </source>
</evidence>
<dbReference type="SUPFAM" id="SSF55846">
    <property type="entry name" value="N-acetylmuramoyl-L-alanine amidase-like"/>
    <property type="match status" value="1"/>
</dbReference>
<keyword evidence="10" id="KW-1185">Reference proteome</keyword>
<gene>
    <name evidence="9" type="ORF">HLPR_11580</name>
</gene>
<dbReference type="EC" id="3.5.1.28" evidence="3"/>
<dbReference type="SMART" id="SM00644">
    <property type="entry name" value="Ami_2"/>
    <property type="match status" value="1"/>
</dbReference>
<keyword evidence="5" id="KW-0749">Sporulation</keyword>
<dbReference type="GO" id="GO:0009253">
    <property type="term" value="P:peptidoglycan catabolic process"/>
    <property type="evidence" value="ECO:0007669"/>
    <property type="project" value="InterPro"/>
</dbReference>
<name>A0AAU9EAE2_9FIRM</name>
<dbReference type="GO" id="GO:0030420">
    <property type="term" value="P:establishment of competence for transformation"/>
    <property type="evidence" value="ECO:0007669"/>
    <property type="project" value="UniProtKB-KW"/>
</dbReference>
<keyword evidence="7" id="KW-0961">Cell wall biogenesis/degradation</keyword>
<dbReference type="PANTHER" id="PTHR30417:SF11">
    <property type="entry name" value="N-ACETYLMURAMOYL-L-ALANINE AMIDASE XLYA"/>
    <property type="match status" value="1"/>
</dbReference>
<dbReference type="Proteomes" id="UP001321786">
    <property type="component" value="Chromosome"/>
</dbReference>
<dbReference type="EMBL" id="AP028654">
    <property type="protein sequence ID" value="BEP28827.1"/>
    <property type="molecule type" value="Genomic_DNA"/>
</dbReference>
<dbReference type="Pfam" id="PF01510">
    <property type="entry name" value="Amidase_2"/>
    <property type="match status" value="1"/>
</dbReference>
<dbReference type="InterPro" id="IPR002502">
    <property type="entry name" value="Amidase_domain"/>
</dbReference>
<keyword evidence="4" id="KW-0378">Hydrolase</keyword>
<dbReference type="Gene3D" id="3.40.80.10">
    <property type="entry name" value="Peptidoglycan recognition protein-like"/>
    <property type="match status" value="1"/>
</dbReference>
<evidence type="ECO:0000313" key="9">
    <source>
        <dbReference type="EMBL" id="BEP28827.1"/>
    </source>
</evidence>
<dbReference type="RefSeq" id="WP_338537133.1">
    <property type="nucleotide sequence ID" value="NZ_AP028654.1"/>
</dbReference>
<dbReference type="InterPro" id="IPR036505">
    <property type="entry name" value="Amidase/PGRP_sf"/>
</dbReference>
<evidence type="ECO:0000256" key="1">
    <source>
        <dbReference type="ARBA" id="ARBA00001561"/>
    </source>
</evidence>
<evidence type="ECO:0000256" key="2">
    <source>
        <dbReference type="ARBA" id="ARBA00007553"/>
    </source>
</evidence>
<dbReference type="GO" id="GO:0008745">
    <property type="term" value="F:N-acetylmuramoyl-L-alanine amidase activity"/>
    <property type="evidence" value="ECO:0007669"/>
    <property type="project" value="UniProtKB-EC"/>
</dbReference>
<comment type="catalytic activity">
    <reaction evidence="1">
        <text>Hydrolyzes the link between N-acetylmuramoyl residues and L-amino acid residues in certain cell-wall glycopeptides.</text>
        <dbReference type="EC" id="3.5.1.28"/>
    </reaction>
</comment>
<evidence type="ECO:0000313" key="10">
    <source>
        <dbReference type="Proteomes" id="UP001321786"/>
    </source>
</evidence>
<dbReference type="GO" id="GO:0009254">
    <property type="term" value="P:peptidoglycan turnover"/>
    <property type="evidence" value="ECO:0007669"/>
    <property type="project" value="TreeGrafter"/>
</dbReference>
<evidence type="ECO:0000256" key="5">
    <source>
        <dbReference type="ARBA" id="ARBA00022969"/>
    </source>
</evidence>
<proteinExistence type="inferred from homology"/>
<organism evidence="9 10">
    <name type="scientific">Helicovermis profundi</name>
    <dbReference type="NCBI Taxonomy" id="3065157"/>
    <lineage>
        <taxon>Bacteria</taxon>
        <taxon>Bacillati</taxon>
        <taxon>Bacillota</taxon>
        <taxon>Clostridia</taxon>
        <taxon>Helicovermis</taxon>
    </lineage>
</organism>
<reference evidence="9 10" key="1">
    <citation type="submission" date="2023-08" db="EMBL/GenBank/DDBJ databases">
        <title>Helicovermis profunda gen. nov., sp. nov., a novel mesophilic, fermentative bacterium within the Bacillota from a deep-sea hydrothermal vent chimney.</title>
        <authorList>
            <person name="Miyazaki U."/>
            <person name="Mizutani D."/>
            <person name="Hashimoto Y."/>
            <person name="Tame A."/>
            <person name="Sawayama S."/>
            <person name="Miyazaki J."/>
            <person name="Takai K."/>
            <person name="Nakagawa S."/>
        </authorList>
    </citation>
    <scope>NUCLEOTIDE SEQUENCE [LARGE SCALE GENOMIC DNA]</scope>
    <source>
        <strain evidence="9 10">S502</strain>
    </source>
</reference>
<evidence type="ECO:0000256" key="6">
    <source>
        <dbReference type="ARBA" id="ARBA00023287"/>
    </source>
</evidence>
<dbReference type="AlphaFoldDB" id="A0AAU9EAE2"/>
<dbReference type="CDD" id="cd06583">
    <property type="entry name" value="PGRP"/>
    <property type="match status" value="1"/>
</dbReference>
<comment type="similarity">
    <text evidence="2">Belongs to the N-acetylmuramoyl-L-alanine amidase 2 family.</text>
</comment>
<sequence length="239" mass="27147">MKIKKINIVDGIIQDKFVGDVPIMIKIIKPKGKTNVRTLIKINECIGITNHNTGNITPTASDEMHAKWLQSVENVDKEYVSVHFFVDEDSIIQTVPIDEVTNNAGDGRGPGNFKTISIEICENGNEQKAEENAKKLNAALILTYPKLKIFKHQDWNGKYCPRRILNRENGWKRFVGDINQLVKKSKVDEIKDNSVSNWAKEAQSFVKENKISDGSRPKDNVTREEVWVMLNRMQNLGGK</sequence>
<evidence type="ECO:0000256" key="4">
    <source>
        <dbReference type="ARBA" id="ARBA00022801"/>
    </source>
</evidence>
<keyword evidence="6" id="KW-0178">Competence</keyword>
<dbReference type="PANTHER" id="PTHR30417">
    <property type="entry name" value="N-ACETYLMURAMOYL-L-ALANINE AMIDASE AMID"/>
    <property type="match status" value="1"/>
</dbReference>
<evidence type="ECO:0000256" key="7">
    <source>
        <dbReference type="ARBA" id="ARBA00023316"/>
    </source>
</evidence>
<dbReference type="GO" id="GO:0030435">
    <property type="term" value="P:sporulation resulting in formation of a cellular spore"/>
    <property type="evidence" value="ECO:0007669"/>
    <property type="project" value="UniProtKB-KW"/>
</dbReference>
<evidence type="ECO:0000256" key="3">
    <source>
        <dbReference type="ARBA" id="ARBA00011901"/>
    </source>
</evidence>
<protein>
    <recommendedName>
        <fullName evidence="3">N-acetylmuramoyl-L-alanine amidase</fullName>
        <ecNumber evidence="3">3.5.1.28</ecNumber>
    </recommendedName>
</protein>
<dbReference type="KEGG" id="hprf:HLPR_11580"/>